<feature type="transmembrane region" description="Helical" evidence="2">
    <location>
        <begin position="7"/>
        <end position="25"/>
    </location>
</feature>
<evidence type="ECO:0000313" key="3">
    <source>
        <dbReference type="EMBL" id="MDI7922673.1"/>
    </source>
</evidence>
<protein>
    <submittedName>
        <fullName evidence="3">Exopolysaccharide production repressor protein</fullName>
    </submittedName>
</protein>
<dbReference type="AlphaFoldDB" id="A0AAE3QEX0"/>
<comment type="caution">
    <text evidence="3">The sequence shown here is derived from an EMBL/GenBank/DDBJ whole genome shotgun (WGS) entry which is preliminary data.</text>
</comment>
<dbReference type="RefSeq" id="WP_311786381.1">
    <property type="nucleotide sequence ID" value="NZ_JALDYY010000004.1"/>
</dbReference>
<evidence type="ECO:0000256" key="2">
    <source>
        <dbReference type="SAM" id="Phobius"/>
    </source>
</evidence>
<organism evidence="3 4">
    <name type="scientific">Ferirhizobium litorale</name>
    <dbReference type="NCBI Taxonomy" id="2927786"/>
    <lineage>
        <taxon>Bacteria</taxon>
        <taxon>Pseudomonadati</taxon>
        <taxon>Pseudomonadota</taxon>
        <taxon>Alphaproteobacteria</taxon>
        <taxon>Hyphomicrobiales</taxon>
        <taxon>Rhizobiaceae</taxon>
        <taxon>Ferirhizobium</taxon>
    </lineage>
</organism>
<evidence type="ECO:0000313" key="4">
    <source>
        <dbReference type="Proteomes" id="UP001161580"/>
    </source>
</evidence>
<keyword evidence="4" id="KW-1185">Reference proteome</keyword>
<sequence length="94" mass="10392">MYAPQVFFSMLGALIVFAVGTYLLSGSVSTTLIQTLICAVLLQVGYFGAVLFLVWRDARLRQQERRGNPSMPDKIGDEKPAAGLRLSRLKKHGH</sequence>
<dbReference type="Pfam" id="PF11089">
    <property type="entry name" value="SyrA"/>
    <property type="match status" value="1"/>
</dbReference>
<feature type="transmembrane region" description="Helical" evidence="2">
    <location>
        <begin position="31"/>
        <end position="55"/>
    </location>
</feature>
<reference evidence="3" key="1">
    <citation type="submission" date="2022-03" db="EMBL/GenBank/DDBJ databases">
        <title>Fererhizobium litorale gen. nov., sp. nov., isolated from sandy sediments of the Sea of Japan seashore.</title>
        <authorList>
            <person name="Romanenko L."/>
            <person name="Kurilenko V."/>
            <person name="Otstavnykh N."/>
            <person name="Svetashev V."/>
            <person name="Tekutyeva L."/>
            <person name="Isaeva M."/>
            <person name="Mikhailov V."/>
        </authorList>
    </citation>
    <scope>NUCLEOTIDE SEQUENCE</scope>
    <source>
        <strain evidence="3">KMM 9576</strain>
    </source>
</reference>
<accession>A0AAE3QEX0</accession>
<feature type="region of interest" description="Disordered" evidence="1">
    <location>
        <begin position="65"/>
        <end position="94"/>
    </location>
</feature>
<keyword evidence="2" id="KW-0812">Transmembrane</keyword>
<proteinExistence type="predicted"/>
<dbReference type="EMBL" id="JALDYZ010000005">
    <property type="protein sequence ID" value="MDI7922673.1"/>
    <property type="molecule type" value="Genomic_DNA"/>
</dbReference>
<dbReference type="Proteomes" id="UP001161580">
    <property type="component" value="Unassembled WGS sequence"/>
</dbReference>
<keyword evidence="2" id="KW-0472">Membrane</keyword>
<dbReference type="InterPro" id="IPR024239">
    <property type="entry name" value="SyrA"/>
</dbReference>
<keyword evidence="2" id="KW-1133">Transmembrane helix</keyword>
<gene>
    <name evidence="3" type="ORF">MRS75_11300</name>
</gene>
<name>A0AAE3QEX0_9HYPH</name>
<evidence type="ECO:0000256" key="1">
    <source>
        <dbReference type="SAM" id="MobiDB-lite"/>
    </source>
</evidence>